<dbReference type="PATRIC" id="fig|1716141.3.peg.7762"/>
<dbReference type="GO" id="GO:0006633">
    <property type="term" value="P:fatty acid biosynthetic process"/>
    <property type="evidence" value="ECO:0007669"/>
    <property type="project" value="InterPro"/>
</dbReference>
<dbReference type="InterPro" id="IPR020841">
    <property type="entry name" value="PKS_Beta-ketoAc_synthase_dom"/>
</dbReference>
<dbReference type="Pfam" id="PF00550">
    <property type="entry name" value="PP-binding"/>
    <property type="match status" value="1"/>
</dbReference>
<dbReference type="Proteomes" id="UP000077381">
    <property type="component" value="Unassembled WGS sequence"/>
</dbReference>
<dbReference type="InterPro" id="IPR036736">
    <property type="entry name" value="ACP-like_sf"/>
</dbReference>
<keyword evidence="3 7" id="KW-0808">Transferase</keyword>
<dbReference type="Gene3D" id="3.30.70.3290">
    <property type="match status" value="1"/>
</dbReference>
<evidence type="ECO:0000313" key="7">
    <source>
        <dbReference type="EMBL" id="OAH09471.1"/>
    </source>
</evidence>
<keyword evidence="8" id="KW-1185">Reference proteome</keyword>
<dbReference type="EC" id="2.3.1.41" evidence="7"/>
<proteinExistence type="predicted"/>
<dbReference type="STRING" id="1716141.STSP_73240"/>
<dbReference type="GO" id="GO:0004315">
    <property type="term" value="F:3-oxoacyl-[acyl-carrier-protein] synthase activity"/>
    <property type="evidence" value="ECO:0007669"/>
    <property type="project" value="UniProtKB-EC"/>
</dbReference>
<dbReference type="EMBL" id="LOHS01000200">
    <property type="protein sequence ID" value="OAH09471.1"/>
    <property type="molecule type" value="Genomic_DNA"/>
</dbReference>
<feature type="domain" description="Ketosynthase family 3 (KS3)" evidence="6">
    <location>
        <begin position="2"/>
        <end position="426"/>
    </location>
</feature>
<dbReference type="InterPro" id="IPR050091">
    <property type="entry name" value="PKS_NRPS_Biosynth_Enz"/>
</dbReference>
<reference evidence="7 8" key="1">
    <citation type="submission" date="2015-12" db="EMBL/GenBank/DDBJ databases">
        <title>Genome sequence of Streptomyces sp. G25.</title>
        <authorList>
            <person name="Poehlein A."/>
            <person name="Roettig A."/>
            <person name="Hiessl S."/>
            <person name="Hauschild P."/>
            <person name="Schauer J."/>
            <person name="Madkour M.H."/>
            <person name="Al-Ansari A.M."/>
            <person name="Almakishah N.H."/>
            <person name="Steinbuechel A."/>
            <person name="Daniel R."/>
        </authorList>
    </citation>
    <scope>NUCLEOTIDE SEQUENCE [LARGE SCALE GENOMIC DNA]</scope>
    <source>
        <strain evidence="8">G25(2015)</strain>
    </source>
</reference>
<evidence type="ECO:0000256" key="3">
    <source>
        <dbReference type="ARBA" id="ARBA00022679"/>
    </source>
</evidence>
<dbReference type="InterPro" id="IPR014031">
    <property type="entry name" value="Ketoacyl_synth_C"/>
</dbReference>
<dbReference type="InterPro" id="IPR018201">
    <property type="entry name" value="Ketoacyl_synth_AS"/>
</dbReference>
<dbReference type="PROSITE" id="PS00606">
    <property type="entry name" value="KS3_1"/>
    <property type="match status" value="1"/>
</dbReference>
<dbReference type="Pfam" id="PF22621">
    <property type="entry name" value="CurL-like_PKS_C"/>
    <property type="match status" value="1"/>
</dbReference>
<organism evidence="7 8">
    <name type="scientific">Streptomyces jeddahensis</name>
    <dbReference type="NCBI Taxonomy" id="1716141"/>
    <lineage>
        <taxon>Bacteria</taxon>
        <taxon>Bacillati</taxon>
        <taxon>Actinomycetota</taxon>
        <taxon>Actinomycetes</taxon>
        <taxon>Kitasatosporales</taxon>
        <taxon>Streptomycetaceae</taxon>
        <taxon>Streptomyces</taxon>
    </lineage>
</organism>
<protein>
    <submittedName>
        <fullName evidence="7">Phthiocerol synthesis polyketide synthase type I PpsE</fullName>
        <ecNumber evidence="7">2.3.1.41</ecNumber>
    </submittedName>
</protein>
<feature type="domain" description="Carrier" evidence="5">
    <location>
        <begin position="1128"/>
        <end position="1203"/>
    </location>
</feature>
<dbReference type="PANTHER" id="PTHR43775:SF37">
    <property type="entry name" value="SI:DKEY-61P9.11"/>
    <property type="match status" value="1"/>
</dbReference>
<dbReference type="Pfam" id="PF08659">
    <property type="entry name" value="KR"/>
    <property type="match status" value="1"/>
</dbReference>
<keyword evidence="1" id="KW-0596">Phosphopantetheine</keyword>
<dbReference type="Pfam" id="PF02801">
    <property type="entry name" value="Ketoacyl-synt_C"/>
    <property type="match status" value="1"/>
</dbReference>
<dbReference type="PANTHER" id="PTHR43775">
    <property type="entry name" value="FATTY ACID SYNTHASE"/>
    <property type="match status" value="1"/>
</dbReference>
<evidence type="ECO:0000259" key="5">
    <source>
        <dbReference type="PROSITE" id="PS50075"/>
    </source>
</evidence>
<dbReference type="InterPro" id="IPR014030">
    <property type="entry name" value="Ketoacyl_synth_N"/>
</dbReference>
<dbReference type="SUPFAM" id="SSF47336">
    <property type="entry name" value="ACP-like"/>
    <property type="match status" value="1"/>
</dbReference>
<dbReference type="CDD" id="cd00833">
    <property type="entry name" value="PKS"/>
    <property type="match status" value="1"/>
</dbReference>
<evidence type="ECO:0000256" key="4">
    <source>
        <dbReference type="ARBA" id="ARBA00023315"/>
    </source>
</evidence>
<dbReference type="Pfam" id="PF00109">
    <property type="entry name" value="ketoacyl-synt"/>
    <property type="match status" value="1"/>
</dbReference>
<dbReference type="InterPro" id="IPR009081">
    <property type="entry name" value="PP-bd_ACP"/>
</dbReference>
<evidence type="ECO:0000259" key="6">
    <source>
        <dbReference type="PROSITE" id="PS52004"/>
    </source>
</evidence>
<evidence type="ECO:0000313" key="8">
    <source>
        <dbReference type="Proteomes" id="UP000077381"/>
    </source>
</evidence>
<gene>
    <name evidence="7" type="primary">ppsE</name>
    <name evidence="7" type="ORF">STSP_73240</name>
</gene>
<evidence type="ECO:0000256" key="1">
    <source>
        <dbReference type="ARBA" id="ARBA00022450"/>
    </source>
</evidence>
<dbReference type="SMART" id="SM00822">
    <property type="entry name" value="PKS_KR"/>
    <property type="match status" value="1"/>
</dbReference>
<dbReference type="Gene3D" id="1.10.1240.100">
    <property type="match status" value="1"/>
</dbReference>
<dbReference type="SUPFAM" id="SSF53901">
    <property type="entry name" value="Thiolase-like"/>
    <property type="match status" value="1"/>
</dbReference>
<dbReference type="InterPro" id="IPR057326">
    <property type="entry name" value="KR_dom"/>
</dbReference>
<dbReference type="SMART" id="SM00825">
    <property type="entry name" value="PKS_KS"/>
    <property type="match status" value="1"/>
</dbReference>
<keyword evidence="2" id="KW-0597">Phosphoprotein</keyword>
<dbReference type="AlphaFoldDB" id="A0A177HEZ4"/>
<dbReference type="InterPro" id="IPR013968">
    <property type="entry name" value="PKS_KR"/>
</dbReference>
<sequence length="1219" mass="129204">MTEKIAIVAMACRVPGADTPEELWENLLAGRDELTVVTPEAAIAAGADATKVHRPDYVLGTHGVGTTYKEFDAKLFGLTDREAALMDPQHRLFAEVAWEALERAGCAGHPDDGPIGVFASAGMNMYTTLLLRELGYETAADDPTVWLLNDADFLATRLSYALDLRGPSLSAQSACSASLVSVHLACRALLSGECRIAVAGGSALDLLAERGYLYQQGGIGSADGRCRPFDSQASGSARGDGAAAVVLKRLSDAIADRDEVIAVILGSAVNNDGHQKAGFTAPSVHGHASVIRDALRVAGLTPGDIAFVEAHGTGTAIGDPVEIRALERVFGADARGEACRIGSIKANLGHLDAAAGVVGLIKAALVASRRTIPPQANFDSPCDALAASTAIEVSPKTVRLPENTPIRGGVSSLGFGGTNAHVVVSSPPDTLPFERTSGGPVLLPVSAMSDWSLREQCRRLADHLGRNSDGVCLDDVGYVLQTGRRQLPRRRYVIANTPQAAVTALADLAEEPRGANDVPPAQLAFEWHPAMTDGWDVQEAVAALDGLRAPYDMACTEAGLPEDWAFGYAWAHLLHRLGIDPTAGSAEARLLLSAVTGSLELADLADAARRAEVTAASPDSLDGRRPAERVLASIADAWAAGHDVDWRQLHTRPRQKTVLPTYPFDRLRHWPLTGSRTSEAATSTATGRPHTIQWTVAPKTQEPPATLGGSCAVVGPAGAIRDAVERAVRPLFPNGTGTSDRLETLEDLPGADAGDPSTVIDLTALVTTTDEHSEYVRLCRLLGTASVGRPVRFVYVMADGFAATEADRPLPARSLALGPLLTLPREARGSAVTMLDLPRTADASAVAEAVRDEVPLARPLVARRSGTRLIPEYVEDPTPPSRPPARLRWLITGGLGGVGRALAEEILTTRPNDAVVLTGRKLPEDGVSIGGCRSRLLDAADPGNSHDTRLWLRKTDVCDAAEVRALRDACQQVLQSVDIVLHAAGTATGQRLDQWDPAVSDEVLGAKRDGTFRLLDSFGDGSWLVLFSSLTSVKPHAGAADYTAANAYLNMVPMAQRAGDPSVLTVAWPTWRDLGMAKGIPTGITAADGLRLILGSYRRTGTILLDTADDPLTPQPHTDGSARPAPVLGERTVESLVRQLWEEILGFEVADSAANLFDEGADSFSMLRFLTLLEERLDIEFSLDDLFEHLTIDGQTSLITSRLSMRQSSRSGTSDSGEG</sequence>
<dbReference type="SUPFAM" id="SSF51735">
    <property type="entry name" value="NAD(P)-binding Rossmann-fold domains"/>
    <property type="match status" value="2"/>
</dbReference>
<dbReference type="Gene3D" id="1.10.1200.10">
    <property type="entry name" value="ACP-like"/>
    <property type="match status" value="1"/>
</dbReference>
<evidence type="ECO:0000256" key="2">
    <source>
        <dbReference type="ARBA" id="ARBA00022553"/>
    </source>
</evidence>
<dbReference type="Gene3D" id="3.40.50.720">
    <property type="entry name" value="NAD(P)-binding Rossmann-like Domain"/>
    <property type="match status" value="1"/>
</dbReference>
<dbReference type="RefSeq" id="WP_067285390.1">
    <property type="nucleotide sequence ID" value="NZ_LOHS01000200.1"/>
</dbReference>
<dbReference type="PROSITE" id="PS52004">
    <property type="entry name" value="KS3_2"/>
    <property type="match status" value="1"/>
</dbReference>
<dbReference type="OrthoDB" id="9778690at2"/>
<keyword evidence="4 7" id="KW-0012">Acyltransferase</keyword>
<comment type="caution">
    <text evidence="7">The sequence shown here is derived from an EMBL/GenBank/DDBJ whole genome shotgun (WGS) entry which is preliminary data.</text>
</comment>
<accession>A0A177HEZ4</accession>
<dbReference type="InterPro" id="IPR016039">
    <property type="entry name" value="Thiolase-like"/>
</dbReference>
<name>A0A177HEZ4_9ACTN</name>
<dbReference type="PROSITE" id="PS50075">
    <property type="entry name" value="CARRIER"/>
    <property type="match status" value="1"/>
</dbReference>
<dbReference type="GO" id="GO:0004312">
    <property type="term" value="F:fatty acid synthase activity"/>
    <property type="evidence" value="ECO:0007669"/>
    <property type="project" value="TreeGrafter"/>
</dbReference>
<dbReference type="Gene3D" id="3.40.47.10">
    <property type="match status" value="1"/>
</dbReference>
<dbReference type="InterPro" id="IPR036291">
    <property type="entry name" value="NAD(P)-bd_dom_sf"/>
</dbReference>